<protein>
    <submittedName>
        <fullName evidence="2">Uncharacterized protein</fullName>
    </submittedName>
</protein>
<evidence type="ECO:0000256" key="1">
    <source>
        <dbReference type="SAM" id="MobiDB-lite"/>
    </source>
</evidence>
<organism evidence="2 3">
    <name type="scientific">Ricinus communis</name>
    <name type="common">Castor bean</name>
    <dbReference type="NCBI Taxonomy" id="3988"/>
    <lineage>
        <taxon>Eukaryota</taxon>
        <taxon>Viridiplantae</taxon>
        <taxon>Streptophyta</taxon>
        <taxon>Embryophyta</taxon>
        <taxon>Tracheophyta</taxon>
        <taxon>Spermatophyta</taxon>
        <taxon>Magnoliopsida</taxon>
        <taxon>eudicotyledons</taxon>
        <taxon>Gunneridae</taxon>
        <taxon>Pentapetalae</taxon>
        <taxon>rosids</taxon>
        <taxon>fabids</taxon>
        <taxon>Malpighiales</taxon>
        <taxon>Euphorbiaceae</taxon>
        <taxon>Acalyphoideae</taxon>
        <taxon>Acalypheae</taxon>
        <taxon>Ricinus</taxon>
    </lineage>
</organism>
<dbReference type="EMBL" id="EQ982717">
    <property type="protein sequence ID" value="EEF24291.1"/>
    <property type="molecule type" value="Genomic_DNA"/>
</dbReference>
<feature type="region of interest" description="Disordered" evidence="1">
    <location>
        <begin position="40"/>
        <end position="67"/>
    </location>
</feature>
<name>B9TIM2_RICCO</name>
<sequence length="67" mass="7733">MFRRLNRAPTYLRTLPHRFSLLRHGIKPLRLMLIRPNSPQAEAQECAVSNRESPPGGVQRHHSLPLL</sequence>
<evidence type="ECO:0000313" key="3">
    <source>
        <dbReference type="Proteomes" id="UP000008311"/>
    </source>
</evidence>
<keyword evidence="3" id="KW-1185">Reference proteome</keyword>
<dbReference type="InParanoid" id="B9TIM2"/>
<dbReference type="Proteomes" id="UP000008311">
    <property type="component" value="Unassembled WGS sequence"/>
</dbReference>
<gene>
    <name evidence="2" type="ORF">RCOM_1818280</name>
</gene>
<accession>B9TIM2</accession>
<evidence type="ECO:0000313" key="2">
    <source>
        <dbReference type="EMBL" id="EEF24291.1"/>
    </source>
</evidence>
<dbReference type="AlphaFoldDB" id="B9TIM2"/>
<reference evidence="3" key="1">
    <citation type="journal article" date="2010" name="Nat. Biotechnol.">
        <title>Draft genome sequence of the oilseed species Ricinus communis.</title>
        <authorList>
            <person name="Chan A.P."/>
            <person name="Crabtree J."/>
            <person name="Zhao Q."/>
            <person name="Lorenzi H."/>
            <person name="Orvis J."/>
            <person name="Puiu D."/>
            <person name="Melake-Berhan A."/>
            <person name="Jones K.M."/>
            <person name="Redman J."/>
            <person name="Chen G."/>
            <person name="Cahoon E.B."/>
            <person name="Gedil M."/>
            <person name="Stanke M."/>
            <person name="Haas B.J."/>
            <person name="Wortman J.R."/>
            <person name="Fraser-Liggett C.M."/>
            <person name="Ravel J."/>
            <person name="Rabinowicz P.D."/>
        </authorList>
    </citation>
    <scope>NUCLEOTIDE SEQUENCE [LARGE SCALE GENOMIC DNA]</scope>
    <source>
        <strain evidence="3">cv. Hale</strain>
    </source>
</reference>
<proteinExistence type="predicted"/>